<dbReference type="Proteomes" id="UP000006683">
    <property type="component" value="Chromosome"/>
</dbReference>
<dbReference type="GO" id="GO:0005886">
    <property type="term" value="C:plasma membrane"/>
    <property type="evidence" value="ECO:0007669"/>
    <property type="project" value="UniProtKB-SubCell"/>
</dbReference>
<dbReference type="GeneID" id="67182374"/>
<dbReference type="GO" id="GO:0016788">
    <property type="term" value="F:hydrolase activity, acting on ester bonds"/>
    <property type="evidence" value="ECO:0007669"/>
    <property type="project" value="UniProtKB-ARBA"/>
</dbReference>
<evidence type="ECO:0000256" key="7">
    <source>
        <dbReference type="ARBA" id="ARBA00023315"/>
    </source>
</evidence>
<feature type="domain" description="Acyltransferase 3" evidence="9">
    <location>
        <begin position="9"/>
        <end position="324"/>
    </location>
</feature>
<organism evidence="11 12">
    <name type="scientific">Ferrimonas balearica (strain DSM 9799 / CCM 4581 / KCTC 23876 / PAT)</name>
    <dbReference type="NCBI Taxonomy" id="550540"/>
    <lineage>
        <taxon>Bacteria</taxon>
        <taxon>Pseudomonadati</taxon>
        <taxon>Pseudomonadota</taxon>
        <taxon>Gammaproteobacteria</taxon>
        <taxon>Alteromonadales</taxon>
        <taxon>Ferrimonadaceae</taxon>
        <taxon>Ferrimonas</taxon>
    </lineage>
</organism>
<evidence type="ECO:0000256" key="5">
    <source>
        <dbReference type="ARBA" id="ARBA00022989"/>
    </source>
</evidence>
<feature type="transmembrane region" description="Helical" evidence="8">
    <location>
        <begin position="12"/>
        <end position="31"/>
    </location>
</feature>
<keyword evidence="4 8" id="KW-0812">Transmembrane</keyword>
<evidence type="ECO:0000256" key="3">
    <source>
        <dbReference type="ARBA" id="ARBA00022679"/>
    </source>
</evidence>
<dbReference type="Pfam" id="PF01757">
    <property type="entry name" value="Acyl_transf_3"/>
    <property type="match status" value="1"/>
</dbReference>
<sequence>MRHTHPIRADINGLRAVAVLVVVIFHFDPAWMPGGFAGVDVFFVISGFLMTGIIFRGLEQGNFSLWAFYRARARRIVPALVLVCAFLALFGYLYLPPFDYRTLLDHIAASLLFVSNIVYWRESGYFDLGAHDKWLLHTWSLSVEWQFYLIYPLVLLGLARLMGLLSLKCLVLLATVAGFLFNVYAAKRWPDPTYFLLPTRAWEMLAGGVVYLYPLTISPRWQKTLEWMGLTLIILTCFWVSASTPWPGALALGPVLGTALILVANRQDSIATNNRLFQWIGTWSYSIYLWHWVVVVMLYQMAKLEPGVYQALPLFYLASVLLGWLSYRYIECSRMGRVWATTYGAVLIVALVWMVNMPKDAGAYLPESVASSMQVKPYDCFDRAVKSDEEQAVCSLGSGRGERVLALGDSHMFSILPALESMARRHNVVLEYAGYSGCPPILTVHTERSDQHKKNCKALNDRTLAYAIEQKVDTVFLAARWTLYTDGDYLGKDVQFLKMSAQETGSQQRSIEVFRYGIDKTLSAFREAGIRVVLMLQAPLQNDIPPRLYYQALEGEDVDADKLAQASVDHSKSEQLQAFTNEIIRNASEGHTDVVIIDPSQRLCQQGKCLVGSTERSYYFDDDHLSTDGAALLQPMIEQALVTPLRRSALAR</sequence>
<keyword evidence="6 8" id="KW-0472">Membrane</keyword>
<dbReference type="EMBL" id="CP002209">
    <property type="protein sequence ID" value="ADN76377.1"/>
    <property type="molecule type" value="Genomic_DNA"/>
</dbReference>
<dbReference type="PANTHER" id="PTHR23028">
    <property type="entry name" value="ACETYLTRANSFERASE"/>
    <property type="match status" value="1"/>
</dbReference>
<reference evidence="11 12" key="1">
    <citation type="journal article" date="2010" name="Stand. Genomic Sci.">
        <title>Complete genome sequence of Ferrimonas balearica type strain (PAT).</title>
        <authorList>
            <person name="Nolan M."/>
            <person name="Sikorski J."/>
            <person name="Davenport K."/>
            <person name="Lucas S."/>
            <person name="Glavina Del Rio T."/>
            <person name="Tice H."/>
            <person name="Cheng J."/>
            <person name="Goodwin L."/>
            <person name="Pitluck S."/>
            <person name="Liolios K."/>
            <person name="Ivanova N."/>
            <person name="Mavromatis K."/>
            <person name="Ovchinnikova G."/>
            <person name="Pati A."/>
            <person name="Chen A."/>
            <person name="Palaniappan K."/>
            <person name="Land M."/>
            <person name="Hauser L."/>
            <person name="Chang Y."/>
            <person name="Jeffries C."/>
            <person name="Tapia R."/>
            <person name="Brettin T."/>
            <person name="Detter J."/>
            <person name="Han C."/>
            <person name="Yasawong M."/>
            <person name="Rohde M."/>
            <person name="Tindall B."/>
            <person name="Goker M."/>
            <person name="Woyke T."/>
            <person name="Bristow J."/>
            <person name="Eisen J."/>
            <person name="Markowitz V."/>
            <person name="Hugenholtz P."/>
            <person name="Kyrpides N."/>
            <person name="Klenk H."/>
            <person name="Lapidus A."/>
        </authorList>
    </citation>
    <scope>NUCLEOTIDE SEQUENCE [LARGE SCALE GENOMIC DNA]</scope>
    <source>
        <strain evidence="12">DSM 9799 / CCM 4581 / KCTC 23876 / PAT</strain>
    </source>
</reference>
<feature type="transmembrane region" description="Helical" evidence="8">
    <location>
        <begin position="169"/>
        <end position="186"/>
    </location>
</feature>
<gene>
    <name evidence="11" type="ordered locus">Fbal_2174</name>
</gene>
<evidence type="ECO:0000259" key="10">
    <source>
        <dbReference type="Pfam" id="PF19040"/>
    </source>
</evidence>
<keyword evidence="5 8" id="KW-1133">Transmembrane helix</keyword>
<feature type="transmembrane region" description="Helical" evidence="8">
    <location>
        <begin position="192"/>
        <end position="213"/>
    </location>
</feature>
<feature type="transmembrane region" description="Helical" evidence="8">
    <location>
        <begin position="338"/>
        <end position="355"/>
    </location>
</feature>
<dbReference type="KEGG" id="fbl:Fbal_2174"/>
<keyword evidence="7 11" id="KW-0012">Acyltransferase</keyword>
<comment type="subcellular location">
    <subcellularLocation>
        <location evidence="1">Cell membrane</location>
        <topology evidence="1">Multi-pass membrane protein</topology>
    </subcellularLocation>
</comment>
<evidence type="ECO:0000256" key="4">
    <source>
        <dbReference type="ARBA" id="ARBA00022692"/>
    </source>
</evidence>
<feature type="transmembrane region" description="Helical" evidence="8">
    <location>
        <begin position="248"/>
        <end position="264"/>
    </location>
</feature>
<keyword evidence="3 11" id="KW-0808">Transferase</keyword>
<dbReference type="eggNOG" id="COG1835">
    <property type="taxonomic scope" value="Bacteria"/>
</dbReference>
<dbReference type="SUPFAM" id="SSF52266">
    <property type="entry name" value="SGNH hydrolase"/>
    <property type="match status" value="1"/>
</dbReference>
<dbReference type="Pfam" id="PF19040">
    <property type="entry name" value="SGNH"/>
    <property type="match status" value="1"/>
</dbReference>
<dbReference type="InterPro" id="IPR050879">
    <property type="entry name" value="Acyltransferase_3"/>
</dbReference>
<dbReference type="RefSeq" id="WP_013345683.1">
    <property type="nucleotide sequence ID" value="NC_014541.1"/>
</dbReference>
<evidence type="ECO:0000313" key="12">
    <source>
        <dbReference type="Proteomes" id="UP000006683"/>
    </source>
</evidence>
<dbReference type="InterPro" id="IPR043968">
    <property type="entry name" value="SGNH"/>
</dbReference>
<dbReference type="InterPro" id="IPR036514">
    <property type="entry name" value="SGNH_hydro_sf"/>
</dbReference>
<keyword evidence="2" id="KW-1003">Cell membrane</keyword>
<protein>
    <submittedName>
        <fullName evidence="11">Acyltransferase 3</fullName>
    </submittedName>
</protein>
<dbReference type="GO" id="GO:0016747">
    <property type="term" value="F:acyltransferase activity, transferring groups other than amino-acyl groups"/>
    <property type="evidence" value="ECO:0007669"/>
    <property type="project" value="InterPro"/>
</dbReference>
<feature type="transmembrane region" description="Helical" evidence="8">
    <location>
        <begin position="308"/>
        <end position="326"/>
    </location>
</feature>
<evidence type="ECO:0000313" key="11">
    <source>
        <dbReference type="EMBL" id="ADN76377.1"/>
    </source>
</evidence>
<dbReference type="HOGENOM" id="CLU_005679_10_2_6"/>
<dbReference type="AlphaFoldDB" id="E1SVP6"/>
<accession>E1SVP6</accession>
<dbReference type="Gene3D" id="3.40.50.1110">
    <property type="entry name" value="SGNH hydrolase"/>
    <property type="match status" value="1"/>
</dbReference>
<evidence type="ECO:0000256" key="1">
    <source>
        <dbReference type="ARBA" id="ARBA00004651"/>
    </source>
</evidence>
<evidence type="ECO:0000256" key="6">
    <source>
        <dbReference type="ARBA" id="ARBA00023136"/>
    </source>
</evidence>
<dbReference type="InterPro" id="IPR002656">
    <property type="entry name" value="Acyl_transf_3_dom"/>
</dbReference>
<dbReference type="PANTHER" id="PTHR23028:SF53">
    <property type="entry name" value="ACYL_TRANSF_3 DOMAIN-CONTAINING PROTEIN"/>
    <property type="match status" value="1"/>
</dbReference>
<feature type="domain" description="SGNH" evidence="10">
    <location>
        <begin position="390"/>
        <end position="639"/>
    </location>
</feature>
<dbReference type="GO" id="GO:0009103">
    <property type="term" value="P:lipopolysaccharide biosynthetic process"/>
    <property type="evidence" value="ECO:0007669"/>
    <property type="project" value="TreeGrafter"/>
</dbReference>
<feature type="transmembrane region" description="Helical" evidence="8">
    <location>
        <begin position="225"/>
        <end position="242"/>
    </location>
</feature>
<evidence type="ECO:0000256" key="2">
    <source>
        <dbReference type="ARBA" id="ARBA00022475"/>
    </source>
</evidence>
<feature type="transmembrane region" description="Helical" evidence="8">
    <location>
        <begin position="76"/>
        <end position="95"/>
    </location>
</feature>
<evidence type="ECO:0000259" key="9">
    <source>
        <dbReference type="Pfam" id="PF01757"/>
    </source>
</evidence>
<keyword evidence="12" id="KW-1185">Reference proteome</keyword>
<feature type="transmembrane region" description="Helical" evidence="8">
    <location>
        <begin position="37"/>
        <end position="55"/>
    </location>
</feature>
<name>E1SVP6_FERBD</name>
<evidence type="ECO:0000256" key="8">
    <source>
        <dbReference type="SAM" id="Phobius"/>
    </source>
</evidence>
<proteinExistence type="predicted"/>
<dbReference type="OrthoDB" id="9767863at2"/>
<feature type="transmembrane region" description="Helical" evidence="8">
    <location>
        <begin position="145"/>
        <end position="162"/>
    </location>
</feature>
<feature type="transmembrane region" description="Helical" evidence="8">
    <location>
        <begin position="276"/>
        <end position="302"/>
    </location>
</feature>
<dbReference type="STRING" id="550540.Fbal_2174"/>